<keyword evidence="2" id="KW-0812">Transmembrane</keyword>
<evidence type="ECO:0000256" key="3">
    <source>
        <dbReference type="SAM" id="SignalP"/>
    </source>
</evidence>
<sequence>MHITGMVPLRKALLAITIPSLWFLRAVSSRSVNHTIDDQFGDEVTGQMVLYGGNQFKVGNGCIDCFEKPDSTLAYHGSWHDASFVPGPPITATFTFSGTAVYVFFILSNNEGDDLPRYLYNVSAFSRDGIEDGEHTVTITLRQSSGPGTLLLFDYAIYTRNEPDPEPDPSPSAPLPFPTASVETSPPLLPSQRISHAVQSTHVTQQSATNASTTTLSGSQTLLTIRTTRLTMADPPTPIITDSLSSVTPKTPDGDTYHLSHRSMLPVIVGATASGLILVVLAVIIWYLCRVRRRRRNGKEPCSDTNKLSIQPDPDEDTLVFGSAVSGQVHETEPIISQHRPGTPVMKWRKHPSAWFQPPTTSTARTNADNAAVPARISIRGDDTGLAVHGGRNNLPIHSSLAEPAPTIQSGPLTREELARLRAEVMELRTQQYPLQRELLMMRMELQDMRGVHQEPLPEYSPPPSRP</sequence>
<keyword evidence="5" id="KW-1185">Reference proteome</keyword>
<protein>
    <submittedName>
        <fullName evidence="4">Uncharacterized protein</fullName>
    </submittedName>
</protein>
<dbReference type="Proteomes" id="UP000813824">
    <property type="component" value="Unassembled WGS sequence"/>
</dbReference>
<feature type="chain" id="PRO_5035437386" evidence="3">
    <location>
        <begin position="30"/>
        <end position="467"/>
    </location>
</feature>
<feature type="region of interest" description="Disordered" evidence="1">
    <location>
        <begin position="160"/>
        <end position="188"/>
    </location>
</feature>
<proteinExistence type="predicted"/>
<organism evidence="4 5">
    <name type="scientific">Cristinia sonorae</name>
    <dbReference type="NCBI Taxonomy" id="1940300"/>
    <lineage>
        <taxon>Eukaryota</taxon>
        <taxon>Fungi</taxon>
        <taxon>Dikarya</taxon>
        <taxon>Basidiomycota</taxon>
        <taxon>Agaricomycotina</taxon>
        <taxon>Agaricomycetes</taxon>
        <taxon>Agaricomycetidae</taxon>
        <taxon>Agaricales</taxon>
        <taxon>Pleurotineae</taxon>
        <taxon>Stephanosporaceae</taxon>
        <taxon>Cristinia</taxon>
    </lineage>
</organism>
<dbReference type="OrthoDB" id="3270641at2759"/>
<name>A0A8K0US06_9AGAR</name>
<comment type="caution">
    <text evidence="4">The sequence shown here is derived from an EMBL/GenBank/DDBJ whole genome shotgun (WGS) entry which is preliminary data.</text>
</comment>
<dbReference type="AlphaFoldDB" id="A0A8K0US06"/>
<evidence type="ECO:0000313" key="5">
    <source>
        <dbReference type="Proteomes" id="UP000813824"/>
    </source>
</evidence>
<feature type="signal peptide" evidence="3">
    <location>
        <begin position="1"/>
        <end position="29"/>
    </location>
</feature>
<gene>
    <name evidence="4" type="ORF">BXZ70DRAFT_1006614</name>
</gene>
<feature type="region of interest" description="Disordered" evidence="1">
    <location>
        <begin position="297"/>
        <end position="316"/>
    </location>
</feature>
<evidence type="ECO:0000256" key="2">
    <source>
        <dbReference type="SAM" id="Phobius"/>
    </source>
</evidence>
<reference evidence="4" key="1">
    <citation type="journal article" date="2021" name="New Phytol.">
        <title>Evolutionary innovations through gain and loss of genes in the ectomycorrhizal Boletales.</title>
        <authorList>
            <person name="Wu G."/>
            <person name="Miyauchi S."/>
            <person name="Morin E."/>
            <person name="Kuo A."/>
            <person name="Drula E."/>
            <person name="Varga T."/>
            <person name="Kohler A."/>
            <person name="Feng B."/>
            <person name="Cao Y."/>
            <person name="Lipzen A."/>
            <person name="Daum C."/>
            <person name="Hundley H."/>
            <person name="Pangilinan J."/>
            <person name="Johnson J."/>
            <person name="Barry K."/>
            <person name="LaButti K."/>
            <person name="Ng V."/>
            <person name="Ahrendt S."/>
            <person name="Min B."/>
            <person name="Choi I.G."/>
            <person name="Park H."/>
            <person name="Plett J.M."/>
            <person name="Magnuson J."/>
            <person name="Spatafora J.W."/>
            <person name="Nagy L.G."/>
            <person name="Henrissat B."/>
            <person name="Grigoriev I.V."/>
            <person name="Yang Z.L."/>
            <person name="Xu J."/>
            <person name="Martin F.M."/>
        </authorList>
    </citation>
    <scope>NUCLEOTIDE SEQUENCE</scope>
    <source>
        <strain evidence="4">KKN 215</strain>
    </source>
</reference>
<keyword evidence="3" id="KW-0732">Signal</keyword>
<keyword evidence="2" id="KW-0472">Membrane</keyword>
<keyword evidence="2" id="KW-1133">Transmembrane helix</keyword>
<feature type="compositionally biased region" description="Pro residues" evidence="1">
    <location>
        <begin position="168"/>
        <end position="177"/>
    </location>
</feature>
<accession>A0A8K0US06</accession>
<dbReference type="EMBL" id="JAEVFJ010000009">
    <property type="protein sequence ID" value="KAH8102713.1"/>
    <property type="molecule type" value="Genomic_DNA"/>
</dbReference>
<evidence type="ECO:0000256" key="1">
    <source>
        <dbReference type="SAM" id="MobiDB-lite"/>
    </source>
</evidence>
<evidence type="ECO:0000313" key="4">
    <source>
        <dbReference type="EMBL" id="KAH8102713.1"/>
    </source>
</evidence>
<feature type="transmembrane region" description="Helical" evidence="2">
    <location>
        <begin position="264"/>
        <end position="289"/>
    </location>
</feature>